<protein>
    <recommendedName>
        <fullName evidence="9">ATP-dependent RNA helicase</fullName>
        <ecNumber evidence="9">3.6.4.13</ecNumber>
    </recommendedName>
</protein>
<dbReference type="Gene3D" id="3.30.2310.10">
    <property type="entry name" value="YaeB-like"/>
    <property type="match status" value="1"/>
</dbReference>
<dbReference type="EC" id="3.6.4.13" evidence="9"/>
<dbReference type="InterPro" id="IPR023370">
    <property type="entry name" value="TrmO-like_N"/>
</dbReference>
<evidence type="ECO:0000256" key="6">
    <source>
        <dbReference type="ARBA" id="ARBA00022884"/>
    </source>
</evidence>
<dbReference type="InterPro" id="IPR027417">
    <property type="entry name" value="P-loop_NTPase"/>
</dbReference>
<dbReference type="GO" id="GO:0003724">
    <property type="term" value="F:RNA helicase activity"/>
    <property type="evidence" value="ECO:0007669"/>
    <property type="project" value="UniProtKB-EC"/>
</dbReference>
<dbReference type="NCBIfam" id="TIGR00104">
    <property type="entry name" value="tRNA_TsaA"/>
    <property type="match status" value="1"/>
</dbReference>
<dbReference type="InterPro" id="IPR014014">
    <property type="entry name" value="RNA_helicase_DEAD_Q_motif"/>
</dbReference>
<evidence type="ECO:0000256" key="10">
    <source>
        <dbReference type="SAM" id="MobiDB-lite"/>
    </source>
</evidence>
<dbReference type="Proteomes" id="UP000678499">
    <property type="component" value="Unassembled WGS sequence"/>
</dbReference>
<dbReference type="SUPFAM" id="SSF52540">
    <property type="entry name" value="P-loop containing nucleoside triphosphate hydrolases"/>
    <property type="match status" value="1"/>
</dbReference>
<dbReference type="PANTHER" id="PTHR24031">
    <property type="entry name" value="RNA HELICASE"/>
    <property type="match status" value="1"/>
</dbReference>
<gene>
    <name evidence="15" type="ORF">NMOB1V02_LOCUS9606</name>
</gene>
<dbReference type="PROSITE" id="PS51668">
    <property type="entry name" value="TSAA_2"/>
    <property type="match status" value="1"/>
</dbReference>
<dbReference type="Gene3D" id="3.40.50.300">
    <property type="entry name" value="P-loop containing nucleotide triphosphate hydrolases"/>
    <property type="match status" value="2"/>
</dbReference>
<feature type="region of interest" description="Disordered" evidence="10">
    <location>
        <begin position="969"/>
        <end position="1091"/>
    </location>
</feature>
<keyword evidence="4 9" id="KW-0347">Helicase</keyword>
<accession>A0A7R9BXB6</accession>
<evidence type="ECO:0000256" key="9">
    <source>
        <dbReference type="RuleBase" id="RU365068"/>
    </source>
</evidence>
<dbReference type="PROSITE" id="PS51195">
    <property type="entry name" value="Q_MOTIF"/>
    <property type="match status" value="1"/>
</dbReference>
<dbReference type="SUPFAM" id="SSF118196">
    <property type="entry name" value="YaeB-like"/>
    <property type="match status" value="1"/>
</dbReference>
<keyword evidence="2 9" id="KW-0547">Nucleotide-binding</keyword>
<dbReference type="AlphaFoldDB" id="A0A7R9BXB6"/>
<dbReference type="PROSITE" id="PS51192">
    <property type="entry name" value="HELICASE_ATP_BIND_1"/>
    <property type="match status" value="1"/>
</dbReference>
<feature type="compositionally biased region" description="Basic and acidic residues" evidence="10">
    <location>
        <begin position="971"/>
        <end position="983"/>
    </location>
</feature>
<dbReference type="CDD" id="cd09281">
    <property type="entry name" value="UPF0066"/>
    <property type="match status" value="1"/>
</dbReference>
<dbReference type="EMBL" id="CAJPEX010003334">
    <property type="protein sequence ID" value="CAG0922125.1"/>
    <property type="molecule type" value="Genomic_DNA"/>
</dbReference>
<dbReference type="Pfam" id="PF13959">
    <property type="entry name" value="CTE_SPB4"/>
    <property type="match status" value="1"/>
</dbReference>
<proteinExistence type="inferred from homology"/>
<comment type="domain">
    <text evidence="9">The Q motif is unique to and characteristic of the DEAD box family of RNA helicases and controls ATP binding and hydrolysis.</text>
</comment>
<dbReference type="SMART" id="SM01178">
    <property type="entry name" value="DUF4217"/>
    <property type="match status" value="1"/>
</dbReference>
<dbReference type="EMBL" id="OA885371">
    <property type="protein sequence ID" value="CAD7281973.1"/>
    <property type="molecule type" value="Genomic_DNA"/>
</dbReference>
<keyword evidence="1" id="KW-0949">S-adenosyl-L-methionine</keyword>
<dbReference type="Gene3D" id="2.40.30.70">
    <property type="entry name" value="YaeB-like"/>
    <property type="match status" value="1"/>
</dbReference>
<dbReference type="GO" id="GO:0003723">
    <property type="term" value="F:RNA binding"/>
    <property type="evidence" value="ECO:0007669"/>
    <property type="project" value="UniProtKB-UniRule"/>
</dbReference>
<dbReference type="InterPro" id="IPR014001">
    <property type="entry name" value="Helicase_ATP-bd"/>
</dbReference>
<evidence type="ECO:0000256" key="3">
    <source>
        <dbReference type="ARBA" id="ARBA00022801"/>
    </source>
</evidence>
<dbReference type="OrthoDB" id="10259640at2759"/>
<dbReference type="InterPro" id="IPR001650">
    <property type="entry name" value="Helicase_C-like"/>
</dbReference>
<feature type="compositionally biased region" description="Basic residues" evidence="10">
    <location>
        <begin position="1047"/>
        <end position="1057"/>
    </location>
</feature>
<evidence type="ECO:0000313" key="16">
    <source>
        <dbReference type="Proteomes" id="UP000678499"/>
    </source>
</evidence>
<feature type="compositionally biased region" description="Basic and acidic residues" evidence="10">
    <location>
        <begin position="1001"/>
        <end position="1011"/>
    </location>
</feature>
<sequence>MNEWNLKPIGYVRSCFKEKNATPRQASLVSVTRGSIRIEKTTFNNPDHSLADLSAYSHAWIIFVFHANSSFHSTKAKVSPPRCDGERLSVFATRSPHRPNSIGLSLVQIDKILGDTVYFSGVDVIDGTPVIDIKPYIKAYDDPSMGLPVEKGESRRVTVPEFSKSEMNVSFSPKALAGLAKFSCQADDENYRLEFMKDADEAQAAIKGILLEEPRSIYRRDKCNNLLYFFHVDKMHITCWFDDDDQTFEVVRVKPSILLSGERTSDMNRPRGKNFMRGGIRSSSGGDRRTLKGGQKFSRGGKHGTKLQSKSFNEGKINDDSSATNGKAKKSFRTRPHVQYENPRLNRRKAELEEIASLKSAYELIDPVKVTKFTDFPLSHATKDGLRNGKFFKPTEIQVAAIGLALQGFDVLGAAKTGSGKTLAFVVPILEILFQERWTPLDGLGALIITPTRELAYQIYQVLQVVGKNHQLSAALLIGGTDWDFEKQRMGNVNIVVATPGRLLQHMDENPNFESSTLKILVLDEADRLLDMGFEASLNAIVSQLPKERQTLLFSATISKSVKDLSRLSLREGFVRDASVHEADDFSTPDSLVQTYMVVPLEEKINVLWSFIRTHLHQKILVFMATCRQVKFVYEAFCRMRPGVSLLLLYGQLNQMRRMAIYEEFGRKQKAVLFATDVAARGLDFPKVDWVVQYDCPEDAGEYIHRAGRTARLNRRGYSLLFLTPNEEAPMIKRMEEMKIPIKKTQISESRLTQIQKPLSELLVKDNDLKERAQRAFRTYLKSIFFSKDKGVFTLDALDTGKFARSLGLVVHPRVRFLEKFNIKLGGGQTVSEFQDMIGDGDDDSDASDEDLLEMKRRDHELEIKIDPALAEEQKKKKKEKLVTKAALAKKLLKKNVKLNQKVTFDDSGDVICENENAFKSEVGKAYLAESDDDGAPGIDIAKAKKVLEEEDKFDKELFRRRMRELKIKKRQEEERERRHENGEFTDEEEEEEPDLSWLPDPDKIYESSGKEDDDENEEADDAEEKDSECVESEEEDEDGNQGYKEWRKRRKEKAKQKKTEQDPSAKRRKLQEPDVEDAPLDTGMSLAEEEDLVLRLLRG</sequence>
<dbReference type="GO" id="GO:0016787">
    <property type="term" value="F:hydrolase activity"/>
    <property type="evidence" value="ECO:0007669"/>
    <property type="project" value="UniProtKB-KW"/>
</dbReference>
<evidence type="ECO:0000256" key="4">
    <source>
        <dbReference type="ARBA" id="ARBA00022806"/>
    </source>
</evidence>
<dbReference type="PROSITE" id="PS00039">
    <property type="entry name" value="DEAD_ATP_HELICASE"/>
    <property type="match status" value="1"/>
</dbReference>
<evidence type="ECO:0000259" key="12">
    <source>
        <dbReference type="PROSITE" id="PS51194"/>
    </source>
</evidence>
<keyword evidence="16" id="KW-1185">Reference proteome</keyword>
<dbReference type="InterPro" id="IPR011545">
    <property type="entry name" value="DEAD/DEAH_box_helicase_dom"/>
</dbReference>
<evidence type="ECO:0000256" key="5">
    <source>
        <dbReference type="ARBA" id="ARBA00022840"/>
    </source>
</evidence>
<keyword evidence="5 9" id="KW-0067">ATP-binding</keyword>
<dbReference type="InterPro" id="IPR025313">
    <property type="entry name" value="SPB4-like_CTE"/>
</dbReference>
<comment type="function">
    <text evidence="9">RNA helicase.</text>
</comment>
<name>A0A7R9BXB6_9CRUS</name>
<feature type="compositionally biased region" description="Acidic residues" evidence="10">
    <location>
        <begin position="984"/>
        <end position="995"/>
    </location>
</feature>
<feature type="domain" description="DEAD-box RNA helicase Q" evidence="13">
    <location>
        <begin position="371"/>
        <end position="399"/>
    </location>
</feature>
<organism evidence="15">
    <name type="scientific">Notodromas monacha</name>
    <dbReference type="NCBI Taxonomy" id="399045"/>
    <lineage>
        <taxon>Eukaryota</taxon>
        <taxon>Metazoa</taxon>
        <taxon>Ecdysozoa</taxon>
        <taxon>Arthropoda</taxon>
        <taxon>Crustacea</taxon>
        <taxon>Oligostraca</taxon>
        <taxon>Ostracoda</taxon>
        <taxon>Podocopa</taxon>
        <taxon>Podocopida</taxon>
        <taxon>Cypridocopina</taxon>
        <taxon>Cypridoidea</taxon>
        <taxon>Cyprididae</taxon>
        <taxon>Notodromas</taxon>
    </lineage>
</organism>
<evidence type="ECO:0000256" key="2">
    <source>
        <dbReference type="ARBA" id="ARBA00022741"/>
    </source>
</evidence>
<evidence type="ECO:0000259" key="14">
    <source>
        <dbReference type="PROSITE" id="PS51668"/>
    </source>
</evidence>
<feature type="compositionally biased region" description="Acidic residues" evidence="10">
    <location>
        <begin position="1012"/>
        <end position="1040"/>
    </location>
</feature>
<dbReference type="CDD" id="cd18787">
    <property type="entry name" value="SF2_C_DEAD"/>
    <property type="match status" value="1"/>
</dbReference>
<dbReference type="InterPro" id="IPR036413">
    <property type="entry name" value="YaeB-like_sf"/>
</dbReference>
<evidence type="ECO:0000259" key="11">
    <source>
        <dbReference type="PROSITE" id="PS51192"/>
    </source>
</evidence>
<dbReference type="Pfam" id="PF01980">
    <property type="entry name" value="TrmO_N"/>
    <property type="match status" value="1"/>
</dbReference>
<keyword evidence="3 9" id="KW-0378">Hydrolase</keyword>
<dbReference type="InterPro" id="IPR000629">
    <property type="entry name" value="RNA-helicase_DEAD-box_CS"/>
</dbReference>
<feature type="domain" description="Helicase ATP-binding" evidence="11">
    <location>
        <begin position="402"/>
        <end position="576"/>
    </location>
</feature>
<comment type="catalytic activity">
    <reaction evidence="9">
        <text>ATP + H2O = ADP + phosphate + H(+)</text>
        <dbReference type="Rhea" id="RHEA:13065"/>
        <dbReference type="ChEBI" id="CHEBI:15377"/>
        <dbReference type="ChEBI" id="CHEBI:15378"/>
        <dbReference type="ChEBI" id="CHEBI:30616"/>
        <dbReference type="ChEBI" id="CHEBI:43474"/>
        <dbReference type="ChEBI" id="CHEBI:456216"/>
        <dbReference type="EC" id="3.6.4.13"/>
    </reaction>
</comment>
<dbReference type="Pfam" id="PF00270">
    <property type="entry name" value="DEAD"/>
    <property type="match status" value="1"/>
</dbReference>
<evidence type="ECO:0000256" key="1">
    <source>
        <dbReference type="ARBA" id="ARBA00022691"/>
    </source>
</evidence>
<feature type="compositionally biased region" description="Basic residues" evidence="10">
    <location>
        <begin position="327"/>
        <end position="336"/>
    </location>
</feature>
<comment type="similarity">
    <text evidence="9">Belongs to the DEAD box helicase family.</text>
</comment>
<dbReference type="PROSITE" id="PS51194">
    <property type="entry name" value="HELICASE_CTER"/>
    <property type="match status" value="1"/>
</dbReference>
<dbReference type="Pfam" id="PF00271">
    <property type="entry name" value="Helicase_C"/>
    <property type="match status" value="1"/>
</dbReference>
<feature type="domain" description="Helicase C-terminal" evidence="12">
    <location>
        <begin position="600"/>
        <end position="763"/>
    </location>
</feature>
<dbReference type="GO" id="GO:0005524">
    <property type="term" value="F:ATP binding"/>
    <property type="evidence" value="ECO:0007669"/>
    <property type="project" value="UniProtKB-UniRule"/>
</dbReference>
<dbReference type="InterPro" id="IPR036414">
    <property type="entry name" value="YaeB_N_sf"/>
</dbReference>
<feature type="short sequence motif" description="Q motif" evidence="8">
    <location>
        <begin position="371"/>
        <end position="399"/>
    </location>
</feature>
<comment type="similarity">
    <text evidence="7">Belongs to the tRNA methyltransferase O family.</text>
</comment>
<dbReference type="SMART" id="SM00487">
    <property type="entry name" value="DEXDc"/>
    <property type="match status" value="1"/>
</dbReference>
<evidence type="ECO:0000259" key="13">
    <source>
        <dbReference type="PROSITE" id="PS51195"/>
    </source>
</evidence>
<dbReference type="SMART" id="SM00490">
    <property type="entry name" value="HELICc"/>
    <property type="match status" value="1"/>
</dbReference>
<evidence type="ECO:0000256" key="8">
    <source>
        <dbReference type="PROSITE-ProRule" id="PRU00552"/>
    </source>
</evidence>
<feature type="domain" description="TsaA-like" evidence="14">
    <location>
        <begin position="6"/>
        <end position="145"/>
    </location>
</feature>
<evidence type="ECO:0000256" key="7">
    <source>
        <dbReference type="ARBA" id="ARBA00033753"/>
    </source>
</evidence>
<feature type="region of interest" description="Disordered" evidence="10">
    <location>
        <begin position="262"/>
        <end position="336"/>
    </location>
</feature>
<keyword evidence="6 9" id="KW-0694">RNA-binding</keyword>
<evidence type="ECO:0000313" key="15">
    <source>
        <dbReference type="EMBL" id="CAD7281973.1"/>
    </source>
</evidence>
<reference evidence="15" key="1">
    <citation type="submission" date="2020-11" db="EMBL/GenBank/DDBJ databases">
        <authorList>
            <person name="Tran Van P."/>
        </authorList>
    </citation>
    <scope>NUCLEOTIDE SEQUENCE</scope>
</reference>
<dbReference type="CDD" id="cd17941">
    <property type="entry name" value="DEADc_DDX10"/>
    <property type="match status" value="1"/>
</dbReference>